<dbReference type="EMBL" id="BMMF01000016">
    <property type="protein sequence ID" value="GGK52405.1"/>
    <property type="molecule type" value="Genomic_DNA"/>
</dbReference>
<sequence length="300" mass="31992">MPSNALLPRLALALLVGVSAPAVALAQDQAPATDAAPAAEAVPVDPSTVVATVDGVEITEGDIALAAGDPALPLPGMNAEQRRETLVNYLVNLELAARAAEEAGIGESEGFAQRLAYQRDKLLLESLLEDTIEAAVTEEAARALYEETIADIEPEQEVRARHILVPTQEEAQAAAARIAEGEAFEEVAAELSQDPGSARAGGDLGFFTRDRMVAPFAEAAFALEPGEVSEPVQSQFGWHVIKAEERRERPVPTFEEMREQIDTYLARRAQQELLLSLREGAAIERTDAPAEGEAPAPAQQ</sequence>
<dbReference type="Gene3D" id="1.10.8.1040">
    <property type="match status" value="1"/>
</dbReference>
<dbReference type="SUPFAM" id="SSF54534">
    <property type="entry name" value="FKBP-like"/>
    <property type="match status" value="1"/>
</dbReference>
<dbReference type="InterPro" id="IPR023058">
    <property type="entry name" value="PPIase_PpiC_CS"/>
</dbReference>
<keyword evidence="8" id="KW-0413">Isomerase</keyword>
<dbReference type="EC" id="5.2.1.8" evidence="3"/>
<keyword evidence="5 8" id="KW-0697">Rotamase</keyword>
<comment type="similarity">
    <text evidence="2">Belongs to the PpiC/parvulin rotamase family.</text>
</comment>
<evidence type="ECO:0000256" key="5">
    <source>
        <dbReference type="ARBA" id="ARBA00023110"/>
    </source>
</evidence>
<dbReference type="InterPro" id="IPR046357">
    <property type="entry name" value="PPIase_dom_sf"/>
</dbReference>
<dbReference type="RefSeq" id="WP_188915446.1">
    <property type="nucleotide sequence ID" value="NZ_BMMF01000016.1"/>
</dbReference>
<dbReference type="PANTHER" id="PTHR47245:SF2">
    <property type="entry name" value="PEPTIDYL-PROLYL CIS-TRANS ISOMERASE HP_0175-RELATED"/>
    <property type="match status" value="1"/>
</dbReference>
<evidence type="ECO:0000256" key="7">
    <source>
        <dbReference type="ARBA" id="ARBA00031484"/>
    </source>
</evidence>
<feature type="domain" description="PpiC" evidence="10">
    <location>
        <begin position="155"/>
        <end position="245"/>
    </location>
</feature>
<evidence type="ECO:0000256" key="1">
    <source>
        <dbReference type="ARBA" id="ARBA00000971"/>
    </source>
</evidence>
<dbReference type="SUPFAM" id="SSF109998">
    <property type="entry name" value="Triger factor/SurA peptide-binding domain-like"/>
    <property type="match status" value="1"/>
</dbReference>
<feature type="chain" id="PRO_5037988126" description="Parvulin-like PPIase" evidence="9">
    <location>
        <begin position="27"/>
        <end position="300"/>
    </location>
</feature>
<reference evidence="11 12" key="1">
    <citation type="journal article" date="2014" name="Int. J. Syst. Evol. Microbiol.">
        <title>Complete genome sequence of Corynebacterium casei LMG S-19264T (=DSM 44701T), isolated from a smear-ripened cheese.</title>
        <authorList>
            <consortium name="US DOE Joint Genome Institute (JGI-PGF)"/>
            <person name="Walter F."/>
            <person name="Albersmeier A."/>
            <person name="Kalinowski J."/>
            <person name="Ruckert C."/>
        </authorList>
    </citation>
    <scope>NUCLEOTIDE SEQUENCE [LARGE SCALE GENOMIC DNA]</scope>
    <source>
        <strain evidence="11 12">CGMCC 1.9161</strain>
    </source>
</reference>
<dbReference type="Pfam" id="PF00639">
    <property type="entry name" value="Rotamase"/>
    <property type="match status" value="1"/>
</dbReference>
<dbReference type="Gene3D" id="3.10.50.40">
    <property type="match status" value="1"/>
</dbReference>
<evidence type="ECO:0000256" key="2">
    <source>
        <dbReference type="ARBA" id="ARBA00007656"/>
    </source>
</evidence>
<evidence type="ECO:0000256" key="9">
    <source>
        <dbReference type="SAM" id="SignalP"/>
    </source>
</evidence>
<evidence type="ECO:0000313" key="11">
    <source>
        <dbReference type="EMBL" id="GGK52405.1"/>
    </source>
</evidence>
<evidence type="ECO:0000256" key="4">
    <source>
        <dbReference type="ARBA" id="ARBA00018370"/>
    </source>
</evidence>
<protein>
    <recommendedName>
        <fullName evidence="4">Parvulin-like PPIase</fullName>
        <ecNumber evidence="3">5.2.1.8</ecNumber>
    </recommendedName>
    <alternativeName>
        <fullName evidence="6">Peptidyl-prolyl cis-trans isomerase plp</fullName>
    </alternativeName>
    <alternativeName>
        <fullName evidence="7">Rotamase plp</fullName>
    </alternativeName>
</protein>
<keyword evidence="12" id="KW-1185">Reference proteome</keyword>
<evidence type="ECO:0000256" key="3">
    <source>
        <dbReference type="ARBA" id="ARBA00013194"/>
    </source>
</evidence>
<comment type="catalytic activity">
    <reaction evidence="1">
        <text>[protein]-peptidylproline (omega=180) = [protein]-peptidylproline (omega=0)</text>
        <dbReference type="Rhea" id="RHEA:16237"/>
        <dbReference type="Rhea" id="RHEA-COMP:10747"/>
        <dbReference type="Rhea" id="RHEA-COMP:10748"/>
        <dbReference type="ChEBI" id="CHEBI:83833"/>
        <dbReference type="ChEBI" id="CHEBI:83834"/>
        <dbReference type="EC" id="5.2.1.8"/>
    </reaction>
</comment>
<name>A0A917QI57_9HYPH</name>
<evidence type="ECO:0000256" key="8">
    <source>
        <dbReference type="PROSITE-ProRule" id="PRU00278"/>
    </source>
</evidence>
<dbReference type="PROSITE" id="PS50198">
    <property type="entry name" value="PPIC_PPIASE_2"/>
    <property type="match status" value="1"/>
</dbReference>
<keyword evidence="9" id="KW-0732">Signal</keyword>
<evidence type="ECO:0000256" key="6">
    <source>
        <dbReference type="ARBA" id="ARBA00030642"/>
    </source>
</evidence>
<accession>A0A917QI57</accession>
<evidence type="ECO:0000313" key="12">
    <source>
        <dbReference type="Proteomes" id="UP000600449"/>
    </source>
</evidence>
<comment type="caution">
    <text evidence="11">The sequence shown here is derived from an EMBL/GenBank/DDBJ whole genome shotgun (WGS) entry which is preliminary data.</text>
</comment>
<proteinExistence type="inferred from homology"/>
<gene>
    <name evidence="11" type="ORF">GCM10011322_44160</name>
</gene>
<dbReference type="PROSITE" id="PS01096">
    <property type="entry name" value="PPIC_PPIASE_1"/>
    <property type="match status" value="1"/>
</dbReference>
<dbReference type="AlphaFoldDB" id="A0A917QI57"/>
<dbReference type="PANTHER" id="PTHR47245">
    <property type="entry name" value="PEPTIDYLPROLYL ISOMERASE"/>
    <property type="match status" value="1"/>
</dbReference>
<dbReference type="InterPro" id="IPR027304">
    <property type="entry name" value="Trigger_fact/SurA_dom_sf"/>
</dbReference>
<organism evidence="11 12">
    <name type="scientific">Salinarimonas ramus</name>
    <dbReference type="NCBI Taxonomy" id="690164"/>
    <lineage>
        <taxon>Bacteria</taxon>
        <taxon>Pseudomonadati</taxon>
        <taxon>Pseudomonadota</taxon>
        <taxon>Alphaproteobacteria</taxon>
        <taxon>Hyphomicrobiales</taxon>
        <taxon>Salinarimonadaceae</taxon>
        <taxon>Salinarimonas</taxon>
    </lineage>
</organism>
<feature type="signal peptide" evidence="9">
    <location>
        <begin position="1"/>
        <end position="26"/>
    </location>
</feature>
<dbReference type="InterPro" id="IPR050245">
    <property type="entry name" value="PrsA_foldase"/>
</dbReference>
<dbReference type="Proteomes" id="UP000600449">
    <property type="component" value="Unassembled WGS sequence"/>
</dbReference>
<dbReference type="InterPro" id="IPR000297">
    <property type="entry name" value="PPIase_PpiC"/>
</dbReference>
<dbReference type="GO" id="GO:0003755">
    <property type="term" value="F:peptidyl-prolyl cis-trans isomerase activity"/>
    <property type="evidence" value="ECO:0007669"/>
    <property type="project" value="UniProtKB-KW"/>
</dbReference>
<evidence type="ECO:0000259" key="10">
    <source>
        <dbReference type="PROSITE" id="PS50198"/>
    </source>
</evidence>